<reference evidence="1" key="1">
    <citation type="submission" date="2023-12" db="EMBL/GenBank/DDBJ databases">
        <title>Genome assembly of Anisodus tanguticus.</title>
        <authorList>
            <person name="Wang Y.-J."/>
        </authorList>
    </citation>
    <scope>NUCLEOTIDE SEQUENCE</scope>
    <source>
        <strain evidence="1">KB-2021</strain>
        <tissue evidence="1">Leaf</tissue>
    </source>
</reference>
<sequence>MVGVGRLVADDGFTTLNPEMPSSRVLDTGRRAPMRSDAVSGDIGYTPHQGFKWRGKSIITSNRLEQMRAEKIIQIRSKAAANNQSQCSTSRKP</sequence>
<evidence type="ECO:0000313" key="2">
    <source>
        <dbReference type="Proteomes" id="UP001291623"/>
    </source>
</evidence>
<dbReference type="Proteomes" id="UP001291623">
    <property type="component" value="Unassembled WGS sequence"/>
</dbReference>
<evidence type="ECO:0000313" key="1">
    <source>
        <dbReference type="EMBL" id="KAK4363184.1"/>
    </source>
</evidence>
<gene>
    <name evidence="1" type="ORF">RND71_018425</name>
</gene>
<protein>
    <submittedName>
        <fullName evidence="1">Uncharacterized protein</fullName>
    </submittedName>
</protein>
<accession>A0AAE1S5C9</accession>
<keyword evidence="2" id="KW-1185">Reference proteome</keyword>
<proteinExistence type="predicted"/>
<organism evidence="1 2">
    <name type="scientific">Anisodus tanguticus</name>
    <dbReference type="NCBI Taxonomy" id="243964"/>
    <lineage>
        <taxon>Eukaryota</taxon>
        <taxon>Viridiplantae</taxon>
        <taxon>Streptophyta</taxon>
        <taxon>Embryophyta</taxon>
        <taxon>Tracheophyta</taxon>
        <taxon>Spermatophyta</taxon>
        <taxon>Magnoliopsida</taxon>
        <taxon>eudicotyledons</taxon>
        <taxon>Gunneridae</taxon>
        <taxon>Pentapetalae</taxon>
        <taxon>asterids</taxon>
        <taxon>lamiids</taxon>
        <taxon>Solanales</taxon>
        <taxon>Solanaceae</taxon>
        <taxon>Solanoideae</taxon>
        <taxon>Hyoscyameae</taxon>
        <taxon>Anisodus</taxon>
    </lineage>
</organism>
<name>A0AAE1S5C9_9SOLA</name>
<dbReference type="EMBL" id="JAVYJV010000009">
    <property type="protein sequence ID" value="KAK4363184.1"/>
    <property type="molecule type" value="Genomic_DNA"/>
</dbReference>
<dbReference type="AlphaFoldDB" id="A0AAE1S5C9"/>
<comment type="caution">
    <text evidence="1">The sequence shown here is derived from an EMBL/GenBank/DDBJ whole genome shotgun (WGS) entry which is preliminary data.</text>
</comment>